<dbReference type="AlphaFoldDB" id="A0A8H6X4J6"/>
<comment type="caution">
    <text evidence="1">The sequence shown here is derived from an EMBL/GenBank/DDBJ whole genome shotgun (WGS) entry which is preliminary data.</text>
</comment>
<reference evidence="1" key="1">
    <citation type="submission" date="2020-05" db="EMBL/GenBank/DDBJ databases">
        <title>Mycena genomes resolve the evolution of fungal bioluminescence.</title>
        <authorList>
            <person name="Tsai I.J."/>
        </authorList>
    </citation>
    <scope>NUCLEOTIDE SEQUENCE</scope>
    <source>
        <strain evidence="1">CCC161011</strain>
    </source>
</reference>
<dbReference type="EMBL" id="JACAZI010000027">
    <property type="protein sequence ID" value="KAF7334109.1"/>
    <property type="molecule type" value="Genomic_DNA"/>
</dbReference>
<proteinExistence type="predicted"/>
<dbReference type="OrthoDB" id="198652at2759"/>
<evidence type="ECO:0000313" key="2">
    <source>
        <dbReference type="Proteomes" id="UP000620124"/>
    </source>
</evidence>
<gene>
    <name evidence="1" type="ORF">MVEN_02316700</name>
</gene>
<keyword evidence="2" id="KW-1185">Reference proteome</keyword>
<evidence type="ECO:0000313" key="1">
    <source>
        <dbReference type="EMBL" id="KAF7334109.1"/>
    </source>
</evidence>
<protein>
    <submittedName>
        <fullName evidence="1">RNase H domain-containing protein</fullName>
    </submittedName>
</protein>
<accession>A0A8H6X4J6</accession>
<sequence length="693" mass="78511">MFASAVHPHLGWFIDAEDEEDTSCLPKYMRGMAWKENQPASYSRTAHYTEIDQPLPWPPPYEFQNTAAMQTISDHPDLFHNPQSVTAGLRDGCWPWMNTRHDNRYPETWDNSWAPPASDRERDFINGQRDIEIEKGRFSRNSGPDLLPGMYSTPILAVPKPHSDDLRLVSHQSSGPFAPNTMVDKVQTKGPRMDTMQQFIPTLLRFRHVHPNAELVAWKSDMAEAFRFTSVHKLVQIKQIATSNLPTRVEAASGKTNGPVQRNVDWCSTFGSCGSPRIWASVMGLVIWIAIFVKHLPDIFCYVDDTKYLPTKQAQLFFLWDFLGIRHKEKKQIHGASLPIIGFKIDPNTMTAKLPPDSKADLEKWVQEFIDTPSHRRTLQADITVYCDASLCLGMGLWIPELLRGFFSPVPGDPPANTIFFFEALCHIGATLDNQNTVDIFSSLCATPNYNDLLRTAVDDLIEPNVDVRVLHIKGEDNYIADAISRQHFDNAIERAPGLSKPTFRTSARSTKEYWSPVPYRAANAFEEPPYDVNYRYLVTISVRQSPLYHHPLPTTTSSSFPNCSGALLRLGELTMPDNPKLQNPRKYSKRASAVLQATSYEYWLPAHKADTTFEGSHILITDADALTAFHTYLNSRDHLHPLNPYLWILSNSKVPMRAWFMRKLRHLFPDTNIAGQSMRAGGTTTLAEDGTP</sequence>
<dbReference type="Proteomes" id="UP000620124">
    <property type="component" value="Unassembled WGS sequence"/>
</dbReference>
<name>A0A8H6X4J6_9AGAR</name>
<organism evidence="1 2">
    <name type="scientific">Mycena venus</name>
    <dbReference type="NCBI Taxonomy" id="2733690"/>
    <lineage>
        <taxon>Eukaryota</taxon>
        <taxon>Fungi</taxon>
        <taxon>Dikarya</taxon>
        <taxon>Basidiomycota</taxon>
        <taxon>Agaricomycotina</taxon>
        <taxon>Agaricomycetes</taxon>
        <taxon>Agaricomycetidae</taxon>
        <taxon>Agaricales</taxon>
        <taxon>Marasmiineae</taxon>
        <taxon>Mycenaceae</taxon>
        <taxon>Mycena</taxon>
    </lineage>
</organism>